<gene>
    <name evidence="3" type="ORF">MMSR116_11040</name>
</gene>
<dbReference type="AlphaFoldDB" id="A0A6B9FIG4"/>
<reference evidence="3 4" key="1">
    <citation type="journal article" date="2012" name="Genet. Mol. Biol.">
        <title>Analysis of 16S rRNA and mxaF genes revealing insights into Methylobacterium niche-specific plant association.</title>
        <authorList>
            <person name="Dourado M.N."/>
            <person name="Andreote F.D."/>
            <person name="Dini-Andreote F."/>
            <person name="Conti R."/>
            <person name="Araujo J.M."/>
            <person name="Araujo W.L."/>
        </authorList>
    </citation>
    <scope>NUCLEOTIDE SEQUENCE [LARGE SCALE GENOMIC DNA]</scope>
    <source>
        <strain evidence="3 4">SR1.6/6</strain>
    </source>
</reference>
<accession>A0A6B9FIG4</accession>
<dbReference type="Proteomes" id="UP000012488">
    <property type="component" value="Chromosome"/>
</dbReference>
<dbReference type="InterPro" id="IPR013087">
    <property type="entry name" value="Znf_C2H2_type"/>
</dbReference>
<protein>
    <recommendedName>
        <fullName evidence="2">C2H2-type domain-containing protein</fullName>
    </recommendedName>
</protein>
<feature type="domain" description="C2H2-type" evidence="2">
    <location>
        <begin position="4"/>
        <end position="31"/>
    </location>
</feature>
<dbReference type="OrthoDB" id="8005492at2"/>
<dbReference type="PROSITE" id="PS00028">
    <property type="entry name" value="ZINC_FINGER_C2H2_1"/>
    <property type="match status" value="1"/>
</dbReference>
<keyword evidence="1" id="KW-0863">Zinc-finger</keyword>
<sequence>MSAFGCPHCTRTFADTNGLFCHVNARHGRRAARAAVPKHPSVIAENVRTRNAAHRAANRKAEPSMADLVIEAHLDRAMGLPVDRDIAEMFDV</sequence>
<evidence type="ECO:0000313" key="3">
    <source>
        <dbReference type="EMBL" id="QGY02350.1"/>
    </source>
</evidence>
<dbReference type="EMBL" id="CP043538">
    <property type="protein sequence ID" value="QGY02350.1"/>
    <property type="molecule type" value="Genomic_DNA"/>
</dbReference>
<name>A0A6B9FIG4_9HYPH</name>
<evidence type="ECO:0000259" key="2">
    <source>
        <dbReference type="PROSITE" id="PS50157"/>
    </source>
</evidence>
<evidence type="ECO:0000256" key="1">
    <source>
        <dbReference type="PROSITE-ProRule" id="PRU00042"/>
    </source>
</evidence>
<dbReference type="PROSITE" id="PS50157">
    <property type="entry name" value="ZINC_FINGER_C2H2_2"/>
    <property type="match status" value="1"/>
</dbReference>
<dbReference type="GO" id="GO:0008270">
    <property type="term" value="F:zinc ion binding"/>
    <property type="evidence" value="ECO:0007669"/>
    <property type="project" value="UniProtKB-KW"/>
</dbReference>
<keyword evidence="1" id="KW-0862">Zinc</keyword>
<dbReference type="KEGG" id="mmes:MMSR116_11040"/>
<dbReference type="RefSeq" id="WP_039892462.1">
    <property type="nucleotide sequence ID" value="NZ_CP043538.1"/>
</dbReference>
<organism evidence="3 4">
    <name type="scientific">Methylobacterium mesophilicum SR1.6/6</name>
    <dbReference type="NCBI Taxonomy" id="908290"/>
    <lineage>
        <taxon>Bacteria</taxon>
        <taxon>Pseudomonadati</taxon>
        <taxon>Pseudomonadota</taxon>
        <taxon>Alphaproteobacteria</taxon>
        <taxon>Hyphomicrobiales</taxon>
        <taxon>Methylobacteriaceae</taxon>
        <taxon>Methylobacterium</taxon>
    </lineage>
</organism>
<proteinExistence type="predicted"/>
<evidence type="ECO:0000313" key="4">
    <source>
        <dbReference type="Proteomes" id="UP000012488"/>
    </source>
</evidence>
<reference evidence="3 4" key="2">
    <citation type="journal article" date="2013" name="Genome Announc.">
        <title>Draft Genome Sequence of Methylobacterium mesophilicum Strain SR1.6/6, Isolated from Citrus sinensis.</title>
        <authorList>
            <person name="Marinho Almeida D."/>
            <person name="Dini-Andreote F."/>
            <person name="Camargo Neves A.A."/>
            <person name="Juca Ramos R.T."/>
            <person name="Andreote F.D."/>
            <person name="Carneiro A.R."/>
            <person name="Oliveira de Souza Lima A."/>
            <person name="Caracciolo Gomes de Sa P.H."/>
            <person name="Ribeiro Barbosa M.S."/>
            <person name="Araujo W.L."/>
            <person name="Silva A."/>
        </authorList>
    </citation>
    <scope>NUCLEOTIDE SEQUENCE [LARGE SCALE GENOMIC DNA]</scope>
    <source>
        <strain evidence="3 4">SR1.6/6</strain>
    </source>
</reference>
<keyword evidence="1" id="KW-0479">Metal-binding</keyword>